<dbReference type="InterPro" id="IPR019861">
    <property type="entry name" value="PorP/SprF_Bacteroidetes"/>
</dbReference>
<dbReference type="NCBIfam" id="TIGR03519">
    <property type="entry name" value="T9SS_PorP_fam"/>
    <property type="match status" value="1"/>
</dbReference>
<feature type="coiled-coil region" evidence="1">
    <location>
        <begin position="337"/>
        <end position="371"/>
    </location>
</feature>
<organism evidence="3 4">
    <name type="scientific">Bizionia arctica</name>
    <dbReference type="NCBI Taxonomy" id="1495645"/>
    <lineage>
        <taxon>Bacteria</taxon>
        <taxon>Pseudomonadati</taxon>
        <taxon>Bacteroidota</taxon>
        <taxon>Flavobacteriia</taxon>
        <taxon>Flavobacteriales</taxon>
        <taxon>Flavobacteriaceae</taxon>
        <taxon>Bizionia</taxon>
    </lineage>
</organism>
<dbReference type="AlphaFoldDB" id="A0A917LME8"/>
<dbReference type="EMBL" id="BMFQ01000002">
    <property type="protein sequence ID" value="GGG44116.1"/>
    <property type="molecule type" value="Genomic_DNA"/>
</dbReference>
<evidence type="ECO:0008006" key="5">
    <source>
        <dbReference type="Google" id="ProtNLM"/>
    </source>
</evidence>
<proteinExistence type="predicted"/>
<evidence type="ECO:0000256" key="1">
    <source>
        <dbReference type="SAM" id="Coils"/>
    </source>
</evidence>
<keyword evidence="2" id="KW-0732">Signal</keyword>
<accession>A0A917LME8</accession>
<feature type="signal peptide" evidence="2">
    <location>
        <begin position="1"/>
        <end position="20"/>
    </location>
</feature>
<feature type="coiled-coil region" evidence="1">
    <location>
        <begin position="405"/>
        <end position="439"/>
    </location>
</feature>
<reference evidence="3" key="1">
    <citation type="journal article" date="2014" name="Int. J. Syst. Evol. Microbiol.">
        <title>Complete genome sequence of Corynebacterium casei LMG S-19264T (=DSM 44701T), isolated from a smear-ripened cheese.</title>
        <authorList>
            <consortium name="US DOE Joint Genome Institute (JGI-PGF)"/>
            <person name="Walter F."/>
            <person name="Albersmeier A."/>
            <person name="Kalinowski J."/>
            <person name="Ruckert C."/>
        </authorList>
    </citation>
    <scope>NUCLEOTIDE SEQUENCE</scope>
    <source>
        <strain evidence="3">CGMCC 1.12751</strain>
    </source>
</reference>
<gene>
    <name evidence="3" type="ORF">GCM10010976_14640</name>
</gene>
<evidence type="ECO:0000313" key="4">
    <source>
        <dbReference type="Proteomes" id="UP000625976"/>
    </source>
</evidence>
<name>A0A917LME8_9FLAO</name>
<protein>
    <recommendedName>
        <fullName evidence="5">Type IX secretion system membrane protein PorP/SprF</fullName>
    </recommendedName>
</protein>
<reference evidence="3" key="2">
    <citation type="submission" date="2020-09" db="EMBL/GenBank/DDBJ databases">
        <authorList>
            <person name="Sun Q."/>
            <person name="Zhou Y."/>
        </authorList>
    </citation>
    <scope>NUCLEOTIDE SEQUENCE</scope>
    <source>
        <strain evidence="3">CGMCC 1.12751</strain>
    </source>
</reference>
<dbReference type="Pfam" id="PF11751">
    <property type="entry name" value="PorP_SprF"/>
    <property type="match status" value="1"/>
</dbReference>
<feature type="chain" id="PRO_5036908795" description="Type IX secretion system membrane protein PorP/SprF" evidence="2">
    <location>
        <begin position="21"/>
        <end position="920"/>
    </location>
</feature>
<comment type="caution">
    <text evidence="3">The sequence shown here is derived from an EMBL/GenBank/DDBJ whole genome shotgun (WGS) entry which is preliminary data.</text>
</comment>
<sequence>MKTFLLILAILMCSTQLTFSQEDGVVSLAIPVRSSLKFNRYLTNPTFSFVREQNTYINITNKREWVQFEDAPQTFLLNYTGRYSENIGVGVGLFQQNYGVLTTFGGILNFAYNARLQTDSNLTFGLNLGFYKSSLNEGSVIVNQPDPSLDNIPNNMVLSVSPGINYGMGFVDFGVAINNLVQYNVKTSALIEDDPQQGIQAHFMYTGFMYSRGFFDQSKFSALVKSEFKKDQTIISGLAMLSVPKGIWAQAGYNTVYGLTGGIGLNVTKQISVEYNYEKAMGDLATFGSSHEFTLAYKFNTRNRYDYSGDEREQALLIKDQKRKPAVSTKPTLDAEERAQIAEEKALERELAQEEARLAIETRAAERAAAQEQARLDGEAKAQALAENQAQPTDAEIAEEKVKQEAIYAEEVRLAQERIAQAEAEKQARLASEAQAEEQARQDAIALEEARLLAERASQLEAAEQARLAAEMAAEAKAQADEDARLAAASAVQAEKDEAARIAAEAIAQAEADEAARLASEAIVQANAEEAARLAAEKVSQAQAEEQARLANEVAVEAAEAARLATEANAQAEIDEAARIAAELEAQKQADEVARLAAEALAQAEADKAKNLAIVADTQVEPQVDLQITQKDALAKSMFALTEETKETKEEQDALLIRLNEILIIKEKDLQDLKEENDLSEQGIFLEPKPFKSISAENRILEGIKSDLDAAISENSKTIKDLENLYIERIKKGSNKNDETSNYYLNTIKALREEQAESERARASLVSTLESINLATEIERKRRIKRAVYDNEKDKFVKDKATLERIKETTPLSSVPLTVEDFNFGQEQSSNVQILKGVQNTDNGYYMIIAVHENVKDRDAFLQNVVASGQSNVNFFYDVNSSKYFIYYQKFNNVEEALNALDSKGNKPYNEKMSVVKIED</sequence>
<keyword evidence="4" id="KW-1185">Reference proteome</keyword>
<dbReference type="Proteomes" id="UP000625976">
    <property type="component" value="Unassembled WGS sequence"/>
</dbReference>
<dbReference type="RefSeq" id="WP_188463386.1">
    <property type="nucleotide sequence ID" value="NZ_BMFQ01000002.1"/>
</dbReference>
<keyword evidence="1" id="KW-0175">Coiled coil</keyword>
<feature type="coiled-coil region" evidence="1">
    <location>
        <begin position="525"/>
        <end position="587"/>
    </location>
</feature>
<evidence type="ECO:0000313" key="3">
    <source>
        <dbReference type="EMBL" id="GGG44116.1"/>
    </source>
</evidence>
<evidence type="ECO:0000256" key="2">
    <source>
        <dbReference type="SAM" id="SignalP"/>
    </source>
</evidence>